<dbReference type="EMBL" id="DWZH01000007">
    <property type="protein sequence ID" value="HJB09080.1"/>
    <property type="molecule type" value="Genomic_DNA"/>
</dbReference>
<evidence type="ECO:0000313" key="9">
    <source>
        <dbReference type="Proteomes" id="UP000823823"/>
    </source>
</evidence>
<dbReference type="PANTHER" id="PTHR43827:SF3">
    <property type="entry name" value="NADP-DEPENDENT OXIDOREDUCTASE DOMAIN-CONTAINING PROTEIN"/>
    <property type="match status" value="1"/>
</dbReference>
<feature type="binding site" evidence="5">
    <location>
        <position position="109"/>
    </location>
    <ligand>
        <name>substrate</name>
    </ligand>
</feature>
<dbReference type="InterPro" id="IPR023210">
    <property type="entry name" value="NADP_OxRdtase_dom"/>
</dbReference>
<dbReference type="InterPro" id="IPR020471">
    <property type="entry name" value="AKR"/>
</dbReference>
<dbReference type="SUPFAM" id="SSF51430">
    <property type="entry name" value="NAD(P)-linked oxidoreductase"/>
    <property type="match status" value="1"/>
</dbReference>
<dbReference type="Pfam" id="PF00248">
    <property type="entry name" value="Aldo_ket_red"/>
    <property type="match status" value="1"/>
</dbReference>
<accession>A0A9D2RMH2</accession>
<dbReference type="AlphaFoldDB" id="A0A9D2RMH2"/>
<dbReference type="PROSITE" id="PS00062">
    <property type="entry name" value="ALDOKETO_REDUCTASE_2"/>
    <property type="match status" value="1"/>
</dbReference>
<dbReference type="PIRSF" id="PIRSF000097">
    <property type="entry name" value="AKR"/>
    <property type="match status" value="1"/>
</dbReference>
<protein>
    <submittedName>
        <fullName evidence="8">Aldo/keto reductase</fullName>
    </submittedName>
</protein>
<evidence type="ECO:0000259" key="7">
    <source>
        <dbReference type="Pfam" id="PF00248"/>
    </source>
</evidence>
<keyword evidence="2" id="KW-0521">NADP</keyword>
<comment type="similarity">
    <text evidence="1">Belongs to the aldo/keto reductase family.</text>
</comment>
<dbReference type="PANTHER" id="PTHR43827">
    <property type="entry name" value="2,5-DIKETO-D-GLUCONIC ACID REDUCTASE"/>
    <property type="match status" value="1"/>
</dbReference>
<dbReference type="PRINTS" id="PR00069">
    <property type="entry name" value="ALDKETRDTASE"/>
</dbReference>
<evidence type="ECO:0000256" key="5">
    <source>
        <dbReference type="PIRSR" id="PIRSR000097-2"/>
    </source>
</evidence>
<feature type="domain" description="NADP-dependent oxidoreductase" evidence="7">
    <location>
        <begin position="18"/>
        <end position="261"/>
    </location>
</feature>
<sequence length="273" mass="29744">MTSSPTLTFHDGRSIPQLGFGVWQVENDVAAEVVPKALLAGYRHIDTARAYGNEEGVGRALKAASLPRDEVFVTSKVPNEAQGYESTLRSVEASLADLGLEELDLHLIHWPRPTEGLAVDTWKALAHLHEQGYIRSIGVSNFRVEDLELVEAETGVRPVLNQIELHPYFTQPELREYHASKGILTESWSPLGQGGGELEDPVVTRIAESHGATPAQVVIAWNLALGNVVIPKSVTPERIISNFASLELELSTDEVQAISALHKGEEGRLGGRP</sequence>
<evidence type="ECO:0000256" key="6">
    <source>
        <dbReference type="PIRSR" id="PIRSR000097-3"/>
    </source>
</evidence>
<feature type="site" description="Lowers pKa of active site Tyr" evidence="6">
    <location>
        <position position="76"/>
    </location>
</feature>
<evidence type="ECO:0000256" key="4">
    <source>
        <dbReference type="PIRSR" id="PIRSR000097-1"/>
    </source>
</evidence>
<dbReference type="Gene3D" id="3.20.20.100">
    <property type="entry name" value="NADP-dependent oxidoreductase domain"/>
    <property type="match status" value="1"/>
</dbReference>
<dbReference type="InterPro" id="IPR036812">
    <property type="entry name" value="NAD(P)_OxRdtase_dom_sf"/>
</dbReference>
<name>A0A9D2RMH2_9MICO</name>
<dbReference type="FunFam" id="3.20.20.100:FF:000002">
    <property type="entry name" value="2,5-diketo-D-gluconic acid reductase A"/>
    <property type="match status" value="1"/>
</dbReference>
<gene>
    <name evidence="8" type="ORF">H9786_00900</name>
</gene>
<proteinExistence type="inferred from homology"/>
<dbReference type="GO" id="GO:0016616">
    <property type="term" value="F:oxidoreductase activity, acting on the CH-OH group of donors, NAD or NADP as acceptor"/>
    <property type="evidence" value="ECO:0007669"/>
    <property type="project" value="UniProtKB-ARBA"/>
</dbReference>
<dbReference type="PROSITE" id="PS00798">
    <property type="entry name" value="ALDOKETO_REDUCTASE_1"/>
    <property type="match status" value="1"/>
</dbReference>
<evidence type="ECO:0000256" key="3">
    <source>
        <dbReference type="ARBA" id="ARBA00023002"/>
    </source>
</evidence>
<comment type="caution">
    <text evidence="8">The sequence shown here is derived from an EMBL/GenBank/DDBJ whole genome shotgun (WGS) entry which is preliminary data.</text>
</comment>
<evidence type="ECO:0000256" key="2">
    <source>
        <dbReference type="ARBA" id="ARBA00022857"/>
    </source>
</evidence>
<keyword evidence="3" id="KW-0560">Oxidoreductase</keyword>
<evidence type="ECO:0000313" key="8">
    <source>
        <dbReference type="EMBL" id="HJB09080.1"/>
    </source>
</evidence>
<reference evidence="8" key="1">
    <citation type="journal article" date="2021" name="PeerJ">
        <title>Extensive microbial diversity within the chicken gut microbiome revealed by metagenomics and culture.</title>
        <authorList>
            <person name="Gilroy R."/>
            <person name="Ravi A."/>
            <person name="Getino M."/>
            <person name="Pursley I."/>
            <person name="Horton D.L."/>
            <person name="Alikhan N.F."/>
            <person name="Baker D."/>
            <person name="Gharbi K."/>
            <person name="Hall N."/>
            <person name="Watson M."/>
            <person name="Adriaenssens E.M."/>
            <person name="Foster-Nyarko E."/>
            <person name="Jarju S."/>
            <person name="Secka A."/>
            <person name="Antonio M."/>
            <person name="Oren A."/>
            <person name="Chaudhuri R.R."/>
            <person name="La Ragione R."/>
            <person name="Hildebrand F."/>
            <person name="Pallen M.J."/>
        </authorList>
    </citation>
    <scope>NUCLEOTIDE SEQUENCE</scope>
    <source>
        <strain evidence="8">ChiHjej13B12-24818</strain>
    </source>
</reference>
<dbReference type="InterPro" id="IPR018170">
    <property type="entry name" value="Aldo/ket_reductase_CS"/>
</dbReference>
<organism evidence="8 9">
    <name type="scientific">Candidatus Brachybacterium merdavium</name>
    <dbReference type="NCBI Taxonomy" id="2838513"/>
    <lineage>
        <taxon>Bacteria</taxon>
        <taxon>Bacillati</taxon>
        <taxon>Actinomycetota</taxon>
        <taxon>Actinomycetes</taxon>
        <taxon>Micrococcales</taxon>
        <taxon>Dermabacteraceae</taxon>
        <taxon>Brachybacterium</taxon>
    </lineage>
</organism>
<reference evidence="8" key="2">
    <citation type="submission" date="2021-04" db="EMBL/GenBank/DDBJ databases">
        <authorList>
            <person name="Gilroy R."/>
        </authorList>
    </citation>
    <scope>NUCLEOTIDE SEQUENCE</scope>
    <source>
        <strain evidence="8">ChiHjej13B12-24818</strain>
    </source>
</reference>
<feature type="active site" description="Proton donor" evidence="4">
    <location>
        <position position="51"/>
    </location>
</feature>
<dbReference type="Proteomes" id="UP000823823">
    <property type="component" value="Unassembled WGS sequence"/>
</dbReference>
<evidence type="ECO:0000256" key="1">
    <source>
        <dbReference type="ARBA" id="ARBA00007905"/>
    </source>
</evidence>